<dbReference type="InterPro" id="IPR025646">
    <property type="entry name" value="DUF4350"/>
</dbReference>
<feature type="transmembrane region" description="Helical" evidence="1">
    <location>
        <begin position="258"/>
        <end position="275"/>
    </location>
</feature>
<keyword evidence="1" id="KW-1133">Transmembrane helix</keyword>
<keyword evidence="4" id="KW-1185">Reference proteome</keyword>
<sequence>MRRSNILWILVGIILISLIIAYSFSALKPTNGRPYSAENTESLGVKALYYLYQKRGIDVDYFKAPYDQLPLSSTQDTLLIINPEADPPKEEQRQSMLDWVKKGNQVVLWGSNHINWPHAFQFQLAECRIKRKNLKVKTRMDNRWLNQIAQLDWAGKCIAPTNQVEPVLQDQKGHILVAKRLVGKGSIYYIPDATLLTNEKILHQDHVALPFALIQQGKVWIDETVHPWLPLSSSSSSVSSQQSKELTLSFFSLLKQDGLFIFLQILLLLLLWLYAKGKRFAAPRFETVREERNALEYIEAIAKWYGSISIRKEILEKQHQLLRTEIIEKLYLPTNITDEQLNRKIEQYFGSPFRNRYEELTHQVKKAQNQKRISSERFIKWSIQIDELRKEIV</sequence>
<evidence type="ECO:0000313" key="4">
    <source>
        <dbReference type="Proteomes" id="UP000251213"/>
    </source>
</evidence>
<keyword evidence="1" id="KW-0472">Membrane</keyword>
<comment type="caution">
    <text evidence="3">The sequence shown here is derived from an EMBL/GenBank/DDBJ whole genome shotgun (WGS) entry which is preliminary data.</text>
</comment>
<gene>
    <name evidence="3" type="ORF">DL897_13955</name>
</gene>
<proteinExistence type="predicted"/>
<protein>
    <recommendedName>
        <fullName evidence="2">DUF4350 domain-containing protein</fullName>
    </recommendedName>
</protein>
<keyword evidence="1" id="KW-0812">Transmembrane</keyword>
<dbReference type="Pfam" id="PF14258">
    <property type="entry name" value="DUF4350"/>
    <property type="match status" value="1"/>
</dbReference>
<accession>A0A364K275</accession>
<dbReference type="AlphaFoldDB" id="A0A364K275"/>
<evidence type="ECO:0000256" key="1">
    <source>
        <dbReference type="SAM" id="Phobius"/>
    </source>
</evidence>
<feature type="domain" description="DUF4350" evidence="2">
    <location>
        <begin position="38"/>
        <end position="211"/>
    </location>
</feature>
<evidence type="ECO:0000313" key="3">
    <source>
        <dbReference type="EMBL" id="RAL22515.1"/>
    </source>
</evidence>
<dbReference type="Proteomes" id="UP000251213">
    <property type="component" value="Unassembled WGS sequence"/>
</dbReference>
<dbReference type="RefSeq" id="WP_113659758.1">
    <property type="nucleotide sequence ID" value="NZ_KZ845671.1"/>
</dbReference>
<name>A0A364K275_9BACL</name>
<evidence type="ECO:0000259" key="2">
    <source>
        <dbReference type="Pfam" id="PF14258"/>
    </source>
</evidence>
<reference evidence="3 4" key="2">
    <citation type="submission" date="2018-06" db="EMBL/GenBank/DDBJ databases">
        <authorList>
            <person name="Zhirakovskaya E."/>
        </authorList>
    </citation>
    <scope>NUCLEOTIDE SEQUENCE [LARGE SCALE GENOMIC DNA]</scope>
    <source>
        <strain evidence="3 4">FBKL4.011</strain>
    </source>
</reference>
<feature type="transmembrane region" description="Helical" evidence="1">
    <location>
        <begin position="7"/>
        <end position="27"/>
    </location>
</feature>
<reference evidence="3 4" key="1">
    <citation type="submission" date="2018-06" db="EMBL/GenBank/DDBJ databases">
        <title>Thermoflavimicrobium daqus sp. nov., a thermophilic microbe isolated from Moutai-flavour Daqu.</title>
        <authorList>
            <person name="Wang X."/>
            <person name="Zhou H."/>
        </authorList>
    </citation>
    <scope>NUCLEOTIDE SEQUENCE [LARGE SCALE GENOMIC DNA]</scope>
    <source>
        <strain evidence="3 4">FBKL4.011</strain>
    </source>
</reference>
<organism evidence="3 4">
    <name type="scientific">Thermoflavimicrobium daqui</name>
    <dbReference type="NCBI Taxonomy" id="2137476"/>
    <lineage>
        <taxon>Bacteria</taxon>
        <taxon>Bacillati</taxon>
        <taxon>Bacillota</taxon>
        <taxon>Bacilli</taxon>
        <taxon>Bacillales</taxon>
        <taxon>Thermoactinomycetaceae</taxon>
        <taxon>Thermoflavimicrobium</taxon>
    </lineage>
</organism>
<dbReference type="EMBL" id="QJKK01000009">
    <property type="protein sequence ID" value="RAL22515.1"/>
    <property type="molecule type" value="Genomic_DNA"/>
</dbReference>
<dbReference type="OrthoDB" id="2986782at2"/>